<gene>
    <name evidence="1" type="ORF">N321_08787</name>
</gene>
<dbReference type="SUPFAM" id="SSF56784">
    <property type="entry name" value="HAD-like"/>
    <property type="match status" value="1"/>
</dbReference>
<organism evidence="1 2">
    <name type="scientific">Antrostomus carolinensis</name>
    <name type="common">Chuck-will's-widow</name>
    <name type="synonym">Caprimulgus carolinensis</name>
    <dbReference type="NCBI Taxonomy" id="279965"/>
    <lineage>
        <taxon>Eukaryota</taxon>
        <taxon>Metazoa</taxon>
        <taxon>Chordata</taxon>
        <taxon>Craniata</taxon>
        <taxon>Vertebrata</taxon>
        <taxon>Euteleostomi</taxon>
        <taxon>Archelosauria</taxon>
        <taxon>Archosauria</taxon>
        <taxon>Dinosauria</taxon>
        <taxon>Saurischia</taxon>
        <taxon>Theropoda</taxon>
        <taxon>Coelurosauria</taxon>
        <taxon>Aves</taxon>
        <taxon>Neognathae</taxon>
        <taxon>Neoaves</taxon>
        <taxon>Strisores</taxon>
        <taxon>Caprimulgiformes</taxon>
        <taxon>Caprimulgidae</taxon>
        <taxon>Antrostomus</taxon>
    </lineage>
</organism>
<dbReference type="EMBL" id="KL346314">
    <property type="protein sequence ID" value="KFZ56025.1"/>
    <property type="molecule type" value="Genomic_DNA"/>
</dbReference>
<dbReference type="Pfam" id="PF13344">
    <property type="entry name" value="Hydrolase_6"/>
    <property type="match status" value="1"/>
</dbReference>
<feature type="non-terminal residue" evidence="1">
    <location>
        <position position="71"/>
    </location>
</feature>
<dbReference type="Gene3D" id="3.40.50.1000">
    <property type="entry name" value="HAD superfamily/HAD-like"/>
    <property type="match status" value="1"/>
</dbReference>
<keyword evidence="1" id="KW-0378">Hydrolase</keyword>
<name>A0A094KFM9_ANTCR</name>
<proteinExistence type="predicted"/>
<protein>
    <submittedName>
        <fullName evidence="1">Haloacid dehalogenase-like hydrolase domain-containing protein 2</fullName>
    </submittedName>
</protein>
<dbReference type="AlphaFoldDB" id="A0A094KFM9"/>
<reference evidence="1 2" key="1">
    <citation type="submission" date="2014-04" db="EMBL/GenBank/DDBJ databases">
        <title>Genome evolution of avian class.</title>
        <authorList>
            <person name="Zhang G."/>
            <person name="Li C."/>
        </authorList>
    </citation>
    <scope>NUCLEOTIDE SEQUENCE [LARGE SCALE GENOMIC DNA]</scope>
    <source>
        <strain evidence="1">BGI_N321</strain>
    </source>
</reference>
<dbReference type="InterPro" id="IPR006357">
    <property type="entry name" value="HAD-SF_hydro_IIA"/>
</dbReference>
<feature type="non-terminal residue" evidence="1">
    <location>
        <position position="1"/>
    </location>
</feature>
<dbReference type="InterPro" id="IPR036412">
    <property type="entry name" value="HAD-like_sf"/>
</dbReference>
<evidence type="ECO:0000313" key="2">
    <source>
        <dbReference type="Proteomes" id="UP000053620"/>
    </source>
</evidence>
<keyword evidence="2" id="KW-1185">Reference proteome</keyword>
<dbReference type="Proteomes" id="UP000053620">
    <property type="component" value="Unassembled WGS sequence"/>
</dbReference>
<accession>A0A094KFM9</accession>
<dbReference type="InterPro" id="IPR023214">
    <property type="entry name" value="HAD_sf"/>
</dbReference>
<evidence type="ECO:0000313" key="1">
    <source>
        <dbReference type="EMBL" id="KFZ56025.1"/>
    </source>
</evidence>
<dbReference type="GO" id="GO:0016787">
    <property type="term" value="F:hydrolase activity"/>
    <property type="evidence" value="ECO:0007669"/>
    <property type="project" value="UniProtKB-KW"/>
</dbReference>
<sequence length="71" mass="8204">RLRKAPVTIRFVTNTTKECKRDLLERLMKLGFDITENEIFTSLTAARNLLEEKQVRPLLLVDDKALPDFTG</sequence>